<dbReference type="AlphaFoldDB" id="A0AB39UW02"/>
<proteinExistence type="predicted"/>
<keyword evidence="1" id="KW-0472">Membrane</keyword>
<accession>A0AB39UW02</accession>
<organism evidence="2">
    <name type="scientific">Thermohahella caldifontis</name>
    <dbReference type="NCBI Taxonomy" id="3142973"/>
    <lineage>
        <taxon>Bacteria</taxon>
        <taxon>Pseudomonadati</taxon>
        <taxon>Pseudomonadota</taxon>
        <taxon>Gammaproteobacteria</taxon>
        <taxon>Oceanospirillales</taxon>
        <taxon>Hahellaceae</taxon>
        <taxon>Thermohahella</taxon>
    </lineage>
</organism>
<feature type="transmembrane region" description="Helical" evidence="1">
    <location>
        <begin position="132"/>
        <end position="153"/>
    </location>
</feature>
<feature type="transmembrane region" description="Helical" evidence="1">
    <location>
        <begin position="105"/>
        <end position="126"/>
    </location>
</feature>
<protein>
    <submittedName>
        <fullName evidence="2">DUF3592 domain-containing protein</fullName>
    </submittedName>
</protein>
<dbReference type="EMBL" id="CP154858">
    <property type="protein sequence ID" value="XDT72107.1"/>
    <property type="molecule type" value="Genomic_DNA"/>
</dbReference>
<evidence type="ECO:0000313" key="2">
    <source>
        <dbReference type="EMBL" id="XDT72107.1"/>
    </source>
</evidence>
<keyword evidence="1" id="KW-0812">Transmembrane</keyword>
<name>A0AB39UW02_9GAMM</name>
<gene>
    <name evidence="2" type="ORF">AAIA72_15105</name>
</gene>
<keyword evidence="1" id="KW-1133">Transmembrane helix</keyword>
<feature type="transmembrane region" description="Helical" evidence="1">
    <location>
        <begin position="197"/>
        <end position="218"/>
    </location>
</feature>
<sequence>MDILMLLVGLTLAVTGWFLAWDYARSLFSAYTARGRVVALQPGFGRRIPGACTPFFPVVEYLWQGQPVRFTALHEDDVTNLQIGDIIEIIFSRSRRTQTRLGRMVLTLLFMLVLVLGGMFGTALVTSKTLDLTHILLPSVVLSGCFFAIVLYLRQQDQADTGAPIQRRTSLCRLFIQEPTHVCHWMKRANCPVMGRGAFGARLCGALCMMMGVGIMAWSSVGFSRPALAGSLAPAEARQAPAAEVAPAVPEPRMTVTVQVFREN</sequence>
<dbReference type="KEGG" id="tcd:AAIA72_15105"/>
<dbReference type="RefSeq" id="WP_369601122.1">
    <property type="nucleotide sequence ID" value="NZ_CP154858.1"/>
</dbReference>
<feature type="transmembrane region" description="Helical" evidence="1">
    <location>
        <begin position="6"/>
        <end position="24"/>
    </location>
</feature>
<reference evidence="2" key="1">
    <citation type="submission" date="2024-05" db="EMBL/GenBank/DDBJ databases">
        <title>Genome sequencing of novel strain.</title>
        <authorList>
            <person name="Ganbat D."/>
            <person name="Ganbat S."/>
            <person name="Lee S.-J."/>
        </authorList>
    </citation>
    <scope>NUCLEOTIDE SEQUENCE</scope>
    <source>
        <strain evidence="2">SMD15-11</strain>
    </source>
</reference>
<evidence type="ECO:0000256" key="1">
    <source>
        <dbReference type="SAM" id="Phobius"/>
    </source>
</evidence>